<comment type="caution">
    <text evidence="6">The sequence shown here is derived from an EMBL/GenBank/DDBJ whole genome shotgun (WGS) entry which is preliminary data.</text>
</comment>
<evidence type="ECO:0000313" key="7">
    <source>
        <dbReference type="Proteomes" id="UP001219525"/>
    </source>
</evidence>
<sequence>MAELEALLRRSSVSVSQLQCPYDTHLGVRIKAKTEKKSTTKAAYPAFAERARLSQLPRCDGIQPVCGNCARVPKAERCTFTDPESKKAIPEAPYIPNDSEGFVGTSTTPWFNLADFPGYRSPGVEFSPFTSSSSSDVPSANPDFRQGEPPLETIQLLLQYFLPHADQFGFFLHIDRFRSAVLLPAIPSPFSELIRPAQSLLYAVYLWGAHLSQADEPGSLFDNMKPLFLRRALQCISTEVCEQRDTMHVVQTIQAHVLLANYFLVHRKFLPAHLHASGAATLALGYRLHKLGSASAAASVLAPDGINMASDVYLRPPQDALEAGEWIRGFWTVVGLQTTVHLVAPRMAGGTGLKGILEVAEGEINTPWPMRMLEYEMQLGQCQFPVPVDTVTSAYGPATDASVGSGSDVVQRFMTDECTFTVDSVTNYSKATVLLHHASLLGAKWSSTLQPPTEFATYMTAYTQLERRISLFRDTLPPVYPRAEGALVLAHSLASIALLTLHRAFPFAYAADPSPCRCVAAARAVLQALGTGTASPGVLALAPAAQPAFGAICALACSTLVDKIVATRTRAQLLGAAATSAEDQDEHVLGLHLREGIRILGSYAAARSPLAEHQLWEIQQQYNVLYGSL</sequence>
<keyword evidence="2" id="KW-0479">Metal-binding</keyword>
<keyword evidence="4" id="KW-0804">Transcription</keyword>
<dbReference type="EMBL" id="JARJCW010000014">
    <property type="protein sequence ID" value="KAJ7217305.1"/>
    <property type="molecule type" value="Genomic_DNA"/>
</dbReference>
<reference evidence="6" key="1">
    <citation type="submission" date="2023-03" db="EMBL/GenBank/DDBJ databases">
        <title>Massive genome expansion in bonnet fungi (Mycena s.s.) driven by repeated elements and novel gene families across ecological guilds.</title>
        <authorList>
            <consortium name="Lawrence Berkeley National Laboratory"/>
            <person name="Harder C.B."/>
            <person name="Miyauchi S."/>
            <person name="Viragh M."/>
            <person name="Kuo A."/>
            <person name="Thoen E."/>
            <person name="Andreopoulos B."/>
            <person name="Lu D."/>
            <person name="Skrede I."/>
            <person name="Drula E."/>
            <person name="Henrissat B."/>
            <person name="Morin E."/>
            <person name="Kohler A."/>
            <person name="Barry K."/>
            <person name="LaButti K."/>
            <person name="Morin E."/>
            <person name="Salamov A."/>
            <person name="Lipzen A."/>
            <person name="Mereny Z."/>
            <person name="Hegedus B."/>
            <person name="Baldrian P."/>
            <person name="Stursova M."/>
            <person name="Weitz H."/>
            <person name="Taylor A."/>
            <person name="Grigoriev I.V."/>
            <person name="Nagy L.G."/>
            <person name="Martin F."/>
            <person name="Kauserud H."/>
        </authorList>
    </citation>
    <scope>NUCLEOTIDE SEQUENCE</scope>
    <source>
        <strain evidence="6">9144</strain>
    </source>
</reference>
<dbReference type="InterPro" id="IPR050815">
    <property type="entry name" value="TF_fung"/>
</dbReference>
<dbReference type="GO" id="GO:0046872">
    <property type="term" value="F:metal ion binding"/>
    <property type="evidence" value="ECO:0007669"/>
    <property type="project" value="UniProtKB-KW"/>
</dbReference>
<dbReference type="CDD" id="cd12148">
    <property type="entry name" value="fungal_TF_MHR"/>
    <property type="match status" value="1"/>
</dbReference>
<evidence type="ECO:0000256" key="2">
    <source>
        <dbReference type="ARBA" id="ARBA00022723"/>
    </source>
</evidence>
<dbReference type="GO" id="GO:0005634">
    <property type="term" value="C:nucleus"/>
    <property type="evidence" value="ECO:0007669"/>
    <property type="project" value="UniProtKB-SubCell"/>
</dbReference>
<gene>
    <name evidence="6" type="ORF">GGX14DRAFT_696204</name>
</gene>
<proteinExistence type="predicted"/>
<evidence type="ECO:0000256" key="5">
    <source>
        <dbReference type="ARBA" id="ARBA00023242"/>
    </source>
</evidence>
<keyword evidence="7" id="KW-1185">Reference proteome</keyword>
<accession>A0AAD6VMC8</accession>
<keyword evidence="3" id="KW-0805">Transcription regulation</keyword>
<dbReference type="PANTHER" id="PTHR47338">
    <property type="entry name" value="ZN(II)2CYS6 TRANSCRIPTION FACTOR (EUROFUNG)-RELATED"/>
    <property type="match status" value="1"/>
</dbReference>
<evidence type="ECO:0000256" key="3">
    <source>
        <dbReference type="ARBA" id="ARBA00023015"/>
    </source>
</evidence>
<evidence type="ECO:0000256" key="1">
    <source>
        <dbReference type="ARBA" id="ARBA00004123"/>
    </source>
</evidence>
<protein>
    <recommendedName>
        <fullName evidence="8">Transcription factor domain-containing protein</fullName>
    </recommendedName>
</protein>
<evidence type="ECO:0000313" key="6">
    <source>
        <dbReference type="EMBL" id="KAJ7217305.1"/>
    </source>
</evidence>
<dbReference type="PANTHER" id="PTHR47338:SF29">
    <property type="entry name" value="ZN(2)-C6 FUNGAL-TYPE DOMAIN-CONTAINING PROTEIN"/>
    <property type="match status" value="1"/>
</dbReference>
<dbReference type="Proteomes" id="UP001219525">
    <property type="component" value="Unassembled WGS sequence"/>
</dbReference>
<organism evidence="6 7">
    <name type="scientific">Mycena pura</name>
    <dbReference type="NCBI Taxonomy" id="153505"/>
    <lineage>
        <taxon>Eukaryota</taxon>
        <taxon>Fungi</taxon>
        <taxon>Dikarya</taxon>
        <taxon>Basidiomycota</taxon>
        <taxon>Agaricomycotina</taxon>
        <taxon>Agaricomycetes</taxon>
        <taxon>Agaricomycetidae</taxon>
        <taxon>Agaricales</taxon>
        <taxon>Marasmiineae</taxon>
        <taxon>Mycenaceae</taxon>
        <taxon>Mycena</taxon>
    </lineage>
</organism>
<name>A0AAD6VMC8_9AGAR</name>
<comment type="subcellular location">
    <subcellularLocation>
        <location evidence="1">Nucleus</location>
    </subcellularLocation>
</comment>
<keyword evidence="5" id="KW-0539">Nucleus</keyword>
<evidence type="ECO:0000256" key="4">
    <source>
        <dbReference type="ARBA" id="ARBA00023163"/>
    </source>
</evidence>
<evidence type="ECO:0008006" key="8">
    <source>
        <dbReference type="Google" id="ProtNLM"/>
    </source>
</evidence>
<dbReference type="AlphaFoldDB" id="A0AAD6VMC8"/>
<dbReference type="GO" id="GO:0000981">
    <property type="term" value="F:DNA-binding transcription factor activity, RNA polymerase II-specific"/>
    <property type="evidence" value="ECO:0007669"/>
    <property type="project" value="InterPro"/>
</dbReference>